<feature type="transmembrane region" description="Helical" evidence="1">
    <location>
        <begin position="361"/>
        <end position="381"/>
    </location>
</feature>
<evidence type="ECO:0000313" key="2">
    <source>
        <dbReference type="EMBL" id="EDV31408.2"/>
    </source>
</evidence>
<sequence length="531" mass="62103">MSFVNLSDVQCCSMKTNVSAKETCFRIQNEFSCRMLVQYIDYLQICFCYLGISNTRVLGLIAIVMLLIIFALLHVLTKFFFIPNFITIIQYAPMTIFGNCYLLFGLFFIMPYYLGDWPICNYQTGILCALQVSKLCGDTLKFFVVGVLVICVQGHRVDGVTLWSSMVFLMIMMGYLRKMIAVRYKMVAYAVFDTPYQHLYLFRSMVFGFTFILVLIMVFVVSHESYKRRMSRLSLDVETFSDIDSDDEILGDYQKMRIFSAKFLWWNSVDGMKNLQDYYTPLKIIMIPLYVPLAHFIPVLTDRRFLHGWSKYVVCLSLILFPFVCLPICFNGTIWLMILTISWFCSALVFISTHTLRRPNFIWMFALIGILISSVFMSLLSREGENIIWQYIRIRFKMRPDHIPLMYFGICEAFCLAIVVNDLQHRKLSDASFGVVASLLTYTTCSIFPFLYFQDCYTPQNEIVITAETETCVKFLYLFLTTTVLHVSMSGYEFRMSLFFYLVGMTAIYLIYSWMMHYDWVEPLATLKRHN</sequence>
<name>B3MJR9_DROAN</name>
<dbReference type="OrthoDB" id="8023723at2759"/>
<feature type="transmembrane region" description="Helical" evidence="1">
    <location>
        <begin position="159"/>
        <end position="180"/>
    </location>
</feature>
<keyword evidence="3" id="KW-1185">Reference proteome</keyword>
<feature type="transmembrane region" description="Helical" evidence="1">
    <location>
        <begin position="57"/>
        <end position="76"/>
    </location>
</feature>
<protein>
    <submittedName>
        <fullName evidence="2">Uncharacterized protein</fullName>
    </submittedName>
</protein>
<feature type="transmembrane region" description="Helical" evidence="1">
    <location>
        <begin position="498"/>
        <end position="515"/>
    </location>
</feature>
<feature type="transmembrane region" description="Helical" evidence="1">
    <location>
        <begin position="402"/>
        <end position="420"/>
    </location>
</feature>
<dbReference type="InParanoid" id="B3MJR9"/>
<dbReference type="KEGG" id="dan:6497387"/>
<keyword evidence="1" id="KW-1133">Transmembrane helix</keyword>
<evidence type="ECO:0000313" key="3">
    <source>
        <dbReference type="Proteomes" id="UP000007801"/>
    </source>
</evidence>
<feature type="transmembrane region" description="Helical" evidence="1">
    <location>
        <begin position="309"/>
        <end position="329"/>
    </location>
</feature>
<feature type="transmembrane region" description="Helical" evidence="1">
    <location>
        <begin position="200"/>
        <end position="222"/>
    </location>
</feature>
<dbReference type="GeneID" id="6497387"/>
<dbReference type="AlphaFoldDB" id="B3MJR9"/>
<gene>
    <name evidence="2" type="primary">Dana\GF14565</name>
    <name evidence="2" type="synonym">dana_GLEANR_15329</name>
    <name evidence="2" type="ORF">GF14565</name>
</gene>
<organism evidence="2 3">
    <name type="scientific">Drosophila ananassae</name>
    <name type="common">Fruit fly</name>
    <dbReference type="NCBI Taxonomy" id="7217"/>
    <lineage>
        <taxon>Eukaryota</taxon>
        <taxon>Metazoa</taxon>
        <taxon>Ecdysozoa</taxon>
        <taxon>Arthropoda</taxon>
        <taxon>Hexapoda</taxon>
        <taxon>Insecta</taxon>
        <taxon>Pterygota</taxon>
        <taxon>Neoptera</taxon>
        <taxon>Endopterygota</taxon>
        <taxon>Diptera</taxon>
        <taxon>Brachycera</taxon>
        <taxon>Muscomorpha</taxon>
        <taxon>Ephydroidea</taxon>
        <taxon>Drosophilidae</taxon>
        <taxon>Drosophila</taxon>
        <taxon>Sophophora</taxon>
    </lineage>
</organism>
<reference evidence="2 3" key="1">
    <citation type="journal article" date="2007" name="Nature">
        <title>Evolution of genes and genomes on the Drosophila phylogeny.</title>
        <authorList>
            <consortium name="Drosophila 12 Genomes Consortium"/>
            <person name="Clark A.G."/>
            <person name="Eisen M.B."/>
            <person name="Smith D.R."/>
            <person name="Bergman C.M."/>
            <person name="Oliver B."/>
            <person name="Markow T.A."/>
            <person name="Kaufman T.C."/>
            <person name="Kellis M."/>
            <person name="Gelbart W."/>
            <person name="Iyer V.N."/>
            <person name="Pollard D.A."/>
            <person name="Sackton T.B."/>
            <person name="Larracuente A.M."/>
            <person name="Singh N.D."/>
            <person name="Abad J.P."/>
            <person name="Abt D.N."/>
            <person name="Adryan B."/>
            <person name="Aguade M."/>
            <person name="Akashi H."/>
            <person name="Anderson W.W."/>
            <person name="Aquadro C.F."/>
            <person name="Ardell D.H."/>
            <person name="Arguello R."/>
            <person name="Artieri C.G."/>
            <person name="Barbash D.A."/>
            <person name="Barker D."/>
            <person name="Barsanti P."/>
            <person name="Batterham P."/>
            <person name="Batzoglou S."/>
            <person name="Begun D."/>
            <person name="Bhutkar A."/>
            <person name="Blanco E."/>
            <person name="Bosak S.A."/>
            <person name="Bradley R.K."/>
            <person name="Brand A.D."/>
            <person name="Brent M.R."/>
            <person name="Brooks A.N."/>
            <person name="Brown R.H."/>
            <person name="Butlin R.K."/>
            <person name="Caggese C."/>
            <person name="Calvi B.R."/>
            <person name="Bernardo de Carvalho A."/>
            <person name="Caspi A."/>
            <person name="Castrezana S."/>
            <person name="Celniker S.E."/>
            <person name="Chang J.L."/>
            <person name="Chapple C."/>
            <person name="Chatterji S."/>
            <person name="Chinwalla A."/>
            <person name="Civetta A."/>
            <person name="Clifton S.W."/>
            <person name="Comeron J.M."/>
            <person name="Costello J.C."/>
            <person name="Coyne J.A."/>
            <person name="Daub J."/>
            <person name="David R.G."/>
            <person name="Delcher A.L."/>
            <person name="Delehaunty K."/>
            <person name="Do C.B."/>
            <person name="Ebling H."/>
            <person name="Edwards K."/>
            <person name="Eickbush T."/>
            <person name="Evans J.D."/>
            <person name="Filipski A."/>
            <person name="Findeiss S."/>
            <person name="Freyhult E."/>
            <person name="Fulton L."/>
            <person name="Fulton R."/>
            <person name="Garcia A.C."/>
            <person name="Gardiner A."/>
            <person name="Garfield D.A."/>
            <person name="Garvin B.E."/>
            <person name="Gibson G."/>
            <person name="Gilbert D."/>
            <person name="Gnerre S."/>
            <person name="Godfrey J."/>
            <person name="Good R."/>
            <person name="Gotea V."/>
            <person name="Gravely B."/>
            <person name="Greenberg A.J."/>
            <person name="Griffiths-Jones S."/>
            <person name="Gross S."/>
            <person name="Guigo R."/>
            <person name="Gustafson E.A."/>
            <person name="Haerty W."/>
            <person name="Hahn M.W."/>
            <person name="Halligan D.L."/>
            <person name="Halpern A.L."/>
            <person name="Halter G.M."/>
            <person name="Han M.V."/>
            <person name="Heger A."/>
            <person name="Hillier L."/>
            <person name="Hinrichs A.S."/>
            <person name="Holmes I."/>
            <person name="Hoskins R.A."/>
            <person name="Hubisz M.J."/>
            <person name="Hultmark D."/>
            <person name="Huntley M.A."/>
            <person name="Jaffe D.B."/>
            <person name="Jagadeeshan S."/>
            <person name="Jeck W.R."/>
            <person name="Johnson J."/>
            <person name="Jones C.D."/>
            <person name="Jordan W.C."/>
            <person name="Karpen G.H."/>
            <person name="Kataoka E."/>
            <person name="Keightley P.D."/>
            <person name="Kheradpour P."/>
            <person name="Kirkness E.F."/>
            <person name="Koerich L.B."/>
            <person name="Kristiansen K."/>
            <person name="Kudrna D."/>
            <person name="Kulathinal R.J."/>
            <person name="Kumar S."/>
            <person name="Kwok R."/>
            <person name="Lander E."/>
            <person name="Langley C.H."/>
            <person name="Lapoint R."/>
            <person name="Lazzaro B.P."/>
            <person name="Lee S.J."/>
            <person name="Levesque L."/>
            <person name="Li R."/>
            <person name="Lin C.F."/>
            <person name="Lin M.F."/>
            <person name="Lindblad-Toh K."/>
            <person name="Llopart A."/>
            <person name="Long M."/>
            <person name="Low L."/>
            <person name="Lozovsky E."/>
            <person name="Lu J."/>
            <person name="Luo M."/>
            <person name="Machado C.A."/>
            <person name="Makalowski W."/>
            <person name="Marzo M."/>
            <person name="Matsuda M."/>
            <person name="Matzkin L."/>
            <person name="McAllister B."/>
            <person name="McBride C.S."/>
            <person name="McKernan B."/>
            <person name="McKernan K."/>
            <person name="Mendez-Lago M."/>
            <person name="Minx P."/>
            <person name="Mollenhauer M.U."/>
            <person name="Montooth K."/>
            <person name="Mount S.M."/>
            <person name="Mu X."/>
            <person name="Myers E."/>
            <person name="Negre B."/>
            <person name="Newfeld S."/>
            <person name="Nielsen R."/>
            <person name="Noor M.A."/>
            <person name="O'Grady P."/>
            <person name="Pachter L."/>
            <person name="Papaceit M."/>
            <person name="Parisi M.J."/>
            <person name="Parisi M."/>
            <person name="Parts L."/>
            <person name="Pedersen J.S."/>
            <person name="Pesole G."/>
            <person name="Phillippy A.M."/>
            <person name="Ponting C.P."/>
            <person name="Pop M."/>
            <person name="Porcelli D."/>
            <person name="Powell J.R."/>
            <person name="Prohaska S."/>
            <person name="Pruitt K."/>
            <person name="Puig M."/>
            <person name="Quesneville H."/>
            <person name="Ram K.R."/>
            <person name="Rand D."/>
            <person name="Rasmussen M.D."/>
            <person name="Reed L.K."/>
            <person name="Reenan R."/>
            <person name="Reily A."/>
            <person name="Remington K.A."/>
            <person name="Rieger T.T."/>
            <person name="Ritchie M.G."/>
            <person name="Robin C."/>
            <person name="Rogers Y.H."/>
            <person name="Rohde C."/>
            <person name="Rozas J."/>
            <person name="Rubenfield M.J."/>
            <person name="Ruiz A."/>
            <person name="Russo S."/>
            <person name="Salzberg S.L."/>
            <person name="Sanchez-Gracia A."/>
            <person name="Saranga D.J."/>
            <person name="Sato H."/>
            <person name="Schaeffer S.W."/>
            <person name="Schatz M.C."/>
            <person name="Schlenke T."/>
            <person name="Schwartz R."/>
            <person name="Segarra C."/>
            <person name="Singh R.S."/>
            <person name="Sirot L."/>
            <person name="Sirota M."/>
            <person name="Sisneros N.B."/>
            <person name="Smith C.D."/>
            <person name="Smith T.F."/>
            <person name="Spieth J."/>
            <person name="Stage D.E."/>
            <person name="Stark A."/>
            <person name="Stephan W."/>
            <person name="Strausberg R.L."/>
            <person name="Strempel S."/>
            <person name="Sturgill D."/>
            <person name="Sutton G."/>
            <person name="Sutton G.G."/>
            <person name="Tao W."/>
            <person name="Teichmann S."/>
            <person name="Tobari Y.N."/>
            <person name="Tomimura Y."/>
            <person name="Tsolas J.M."/>
            <person name="Valente V.L."/>
            <person name="Venter E."/>
            <person name="Venter J.C."/>
            <person name="Vicario S."/>
            <person name="Vieira F.G."/>
            <person name="Vilella A.J."/>
            <person name="Villasante A."/>
            <person name="Walenz B."/>
            <person name="Wang J."/>
            <person name="Wasserman M."/>
            <person name="Watts T."/>
            <person name="Wilson D."/>
            <person name="Wilson R.K."/>
            <person name="Wing R.A."/>
            <person name="Wolfner M.F."/>
            <person name="Wong A."/>
            <person name="Wong G.K."/>
            <person name="Wu C.I."/>
            <person name="Wu G."/>
            <person name="Yamamoto D."/>
            <person name="Yang H.P."/>
            <person name="Yang S.P."/>
            <person name="Yorke J.A."/>
            <person name="Yoshida K."/>
            <person name="Zdobnov E."/>
            <person name="Zhang P."/>
            <person name="Zhang Y."/>
            <person name="Zimin A.V."/>
            <person name="Baldwin J."/>
            <person name="Abdouelleil A."/>
            <person name="Abdulkadir J."/>
            <person name="Abebe A."/>
            <person name="Abera B."/>
            <person name="Abreu J."/>
            <person name="Acer S.C."/>
            <person name="Aftuck L."/>
            <person name="Alexander A."/>
            <person name="An P."/>
            <person name="Anderson E."/>
            <person name="Anderson S."/>
            <person name="Arachi H."/>
            <person name="Azer M."/>
            <person name="Bachantsang P."/>
            <person name="Barry A."/>
            <person name="Bayul T."/>
            <person name="Berlin A."/>
            <person name="Bessette D."/>
            <person name="Bloom T."/>
            <person name="Blye J."/>
            <person name="Boguslavskiy L."/>
            <person name="Bonnet C."/>
            <person name="Boukhgalter B."/>
            <person name="Bourzgui I."/>
            <person name="Brown A."/>
            <person name="Cahill P."/>
            <person name="Channer S."/>
            <person name="Cheshatsang Y."/>
            <person name="Chuda L."/>
            <person name="Citroen M."/>
            <person name="Collymore A."/>
            <person name="Cooke P."/>
            <person name="Costello M."/>
            <person name="D'Aco K."/>
            <person name="Daza R."/>
            <person name="De Haan G."/>
            <person name="DeGray S."/>
            <person name="DeMaso C."/>
            <person name="Dhargay N."/>
            <person name="Dooley K."/>
            <person name="Dooley E."/>
            <person name="Doricent M."/>
            <person name="Dorje P."/>
            <person name="Dorjee K."/>
            <person name="Dupes A."/>
            <person name="Elong R."/>
            <person name="Falk J."/>
            <person name="Farina A."/>
            <person name="Faro S."/>
            <person name="Ferguson D."/>
            <person name="Fisher S."/>
            <person name="Foley C.D."/>
            <person name="Franke A."/>
            <person name="Friedrich D."/>
            <person name="Gadbois L."/>
            <person name="Gearin G."/>
            <person name="Gearin C.R."/>
            <person name="Giannoukos G."/>
            <person name="Goode T."/>
            <person name="Graham J."/>
            <person name="Grandbois E."/>
            <person name="Grewal S."/>
            <person name="Gyaltsen K."/>
            <person name="Hafez N."/>
            <person name="Hagos B."/>
            <person name="Hall J."/>
            <person name="Henson C."/>
            <person name="Hollinger A."/>
            <person name="Honan T."/>
            <person name="Huard M.D."/>
            <person name="Hughes L."/>
            <person name="Hurhula B."/>
            <person name="Husby M.E."/>
            <person name="Kamat A."/>
            <person name="Kanga B."/>
            <person name="Kashin S."/>
            <person name="Khazanovich D."/>
            <person name="Kisner P."/>
            <person name="Lance K."/>
            <person name="Lara M."/>
            <person name="Lee W."/>
            <person name="Lennon N."/>
            <person name="Letendre F."/>
            <person name="LeVine R."/>
            <person name="Lipovsky A."/>
            <person name="Liu X."/>
            <person name="Liu J."/>
            <person name="Liu S."/>
            <person name="Lokyitsang T."/>
            <person name="Lokyitsang Y."/>
            <person name="Lubonja R."/>
            <person name="Lui A."/>
            <person name="MacDonald P."/>
            <person name="Magnisalis V."/>
            <person name="Maru K."/>
            <person name="Matthews C."/>
            <person name="McCusker W."/>
            <person name="McDonough S."/>
            <person name="Mehta T."/>
            <person name="Meldrim J."/>
            <person name="Meneus L."/>
            <person name="Mihai O."/>
            <person name="Mihalev A."/>
            <person name="Mihova T."/>
            <person name="Mittelman R."/>
            <person name="Mlenga V."/>
            <person name="Montmayeur A."/>
            <person name="Mulrain L."/>
            <person name="Navidi A."/>
            <person name="Naylor J."/>
            <person name="Negash T."/>
            <person name="Nguyen T."/>
            <person name="Nguyen N."/>
            <person name="Nicol R."/>
            <person name="Norbu C."/>
            <person name="Norbu N."/>
            <person name="Novod N."/>
            <person name="O'Neill B."/>
            <person name="Osman S."/>
            <person name="Markiewicz E."/>
            <person name="Oyono O.L."/>
            <person name="Patti C."/>
            <person name="Phunkhang P."/>
            <person name="Pierre F."/>
            <person name="Priest M."/>
            <person name="Raghuraman S."/>
            <person name="Rege F."/>
            <person name="Reyes R."/>
            <person name="Rise C."/>
            <person name="Rogov P."/>
            <person name="Ross K."/>
            <person name="Ryan E."/>
            <person name="Settipalli S."/>
            <person name="Shea T."/>
            <person name="Sherpa N."/>
            <person name="Shi L."/>
            <person name="Shih D."/>
            <person name="Sparrow T."/>
            <person name="Spaulding J."/>
            <person name="Stalker J."/>
            <person name="Stange-Thomann N."/>
            <person name="Stavropoulos S."/>
            <person name="Stone C."/>
            <person name="Strader C."/>
            <person name="Tesfaye S."/>
            <person name="Thomson T."/>
            <person name="Thoulutsang Y."/>
            <person name="Thoulutsang D."/>
            <person name="Topham K."/>
            <person name="Topping I."/>
            <person name="Tsamla T."/>
            <person name="Vassiliev H."/>
            <person name="Vo A."/>
            <person name="Wangchuk T."/>
            <person name="Wangdi T."/>
            <person name="Weiand M."/>
            <person name="Wilkinson J."/>
            <person name="Wilson A."/>
            <person name="Yadav S."/>
            <person name="Young G."/>
            <person name="Yu Q."/>
            <person name="Zembek L."/>
            <person name="Zhong D."/>
            <person name="Zimmer A."/>
            <person name="Zwirko Z."/>
            <person name="Jaffe D.B."/>
            <person name="Alvarez P."/>
            <person name="Brockman W."/>
            <person name="Butler J."/>
            <person name="Chin C."/>
            <person name="Gnerre S."/>
            <person name="Grabherr M."/>
            <person name="Kleber M."/>
            <person name="Mauceli E."/>
            <person name="MacCallum I."/>
        </authorList>
    </citation>
    <scope>NUCLEOTIDE SEQUENCE [LARGE SCALE GENOMIC DNA]</scope>
    <source>
        <strain evidence="3">Tucson 14024-0371.13</strain>
    </source>
</reference>
<keyword evidence="1" id="KW-0812">Transmembrane</keyword>
<dbReference type="HOGENOM" id="CLU_509297_0_0_1"/>
<dbReference type="EMBL" id="CH902620">
    <property type="protein sequence ID" value="EDV31408.2"/>
    <property type="molecule type" value="Genomic_DNA"/>
</dbReference>
<feature type="transmembrane region" description="Helical" evidence="1">
    <location>
        <begin position="88"/>
        <end position="112"/>
    </location>
</feature>
<evidence type="ECO:0000256" key="1">
    <source>
        <dbReference type="SAM" id="Phobius"/>
    </source>
</evidence>
<feature type="transmembrane region" description="Helical" evidence="1">
    <location>
        <begin position="432"/>
        <end position="453"/>
    </location>
</feature>
<accession>B3MJR9</accession>
<feature type="transmembrane region" description="Helical" evidence="1">
    <location>
        <begin position="278"/>
        <end position="297"/>
    </location>
</feature>
<dbReference type="Proteomes" id="UP000007801">
    <property type="component" value="Unassembled WGS sequence"/>
</dbReference>
<dbReference type="eggNOG" id="ENOG502T6F1">
    <property type="taxonomic scope" value="Eukaryota"/>
</dbReference>
<keyword evidence="1" id="KW-0472">Membrane</keyword>
<proteinExistence type="predicted"/>